<dbReference type="EMBL" id="JBHSFV010000003">
    <property type="protein sequence ID" value="MFC4633609.1"/>
    <property type="molecule type" value="Genomic_DNA"/>
</dbReference>
<dbReference type="Proteomes" id="UP001596043">
    <property type="component" value="Unassembled WGS sequence"/>
</dbReference>
<sequence length="183" mass="20187">MKTYITTGIVSSILFIVFFAATSSHTIPTTSILNMEVAPQVEGKITIDGKSTLTTELEEGNVVEFFKKCKTGNFPIIFSFDGSDLPKDDQGRGIVLFEFETEIYKDGKLLGAVKRKPMPFFPGEMLEPVETFDIIHLLTYAQGNPLKNEYPGKLEKGKYTIVLSANPVGATGTIEKAQVVVWI</sequence>
<name>A0ABV9HUE5_9FLAO</name>
<organism evidence="1 2">
    <name type="scientific">Dokdonia ponticola</name>
    <dbReference type="NCBI Taxonomy" id="2041041"/>
    <lineage>
        <taxon>Bacteria</taxon>
        <taxon>Pseudomonadati</taxon>
        <taxon>Bacteroidota</taxon>
        <taxon>Flavobacteriia</taxon>
        <taxon>Flavobacteriales</taxon>
        <taxon>Flavobacteriaceae</taxon>
        <taxon>Dokdonia</taxon>
    </lineage>
</organism>
<accession>A0ABV9HUE5</accession>
<proteinExistence type="predicted"/>
<reference evidence="2" key="1">
    <citation type="journal article" date="2019" name="Int. J. Syst. Evol. Microbiol.">
        <title>The Global Catalogue of Microorganisms (GCM) 10K type strain sequencing project: providing services to taxonomists for standard genome sequencing and annotation.</title>
        <authorList>
            <consortium name="The Broad Institute Genomics Platform"/>
            <consortium name="The Broad Institute Genome Sequencing Center for Infectious Disease"/>
            <person name="Wu L."/>
            <person name="Ma J."/>
        </authorList>
    </citation>
    <scope>NUCLEOTIDE SEQUENCE [LARGE SCALE GENOMIC DNA]</scope>
    <source>
        <strain evidence="2">YJ-61-S</strain>
    </source>
</reference>
<evidence type="ECO:0000313" key="2">
    <source>
        <dbReference type="Proteomes" id="UP001596043"/>
    </source>
</evidence>
<keyword evidence="2" id="KW-1185">Reference proteome</keyword>
<protein>
    <submittedName>
        <fullName evidence="1">Uncharacterized protein</fullName>
    </submittedName>
</protein>
<gene>
    <name evidence="1" type="ORF">ACFO3O_06800</name>
</gene>
<dbReference type="RefSeq" id="WP_379977823.1">
    <property type="nucleotide sequence ID" value="NZ_JBHSFV010000003.1"/>
</dbReference>
<comment type="caution">
    <text evidence="1">The sequence shown here is derived from an EMBL/GenBank/DDBJ whole genome shotgun (WGS) entry which is preliminary data.</text>
</comment>
<evidence type="ECO:0000313" key="1">
    <source>
        <dbReference type="EMBL" id="MFC4633609.1"/>
    </source>
</evidence>